<feature type="domain" description="MmgE/PrpD C-terminal" evidence="3">
    <location>
        <begin position="275"/>
        <end position="433"/>
    </location>
</feature>
<evidence type="ECO:0000313" key="4">
    <source>
        <dbReference type="EMBL" id="UTU51635.1"/>
    </source>
</evidence>
<name>A0AB38TAT6_9HYPH</name>
<dbReference type="InterPro" id="IPR042183">
    <property type="entry name" value="MmgE/PrpD_sf_1"/>
</dbReference>
<dbReference type="GO" id="GO:0016829">
    <property type="term" value="F:lyase activity"/>
    <property type="evidence" value="ECO:0007669"/>
    <property type="project" value="InterPro"/>
</dbReference>
<proteinExistence type="inferred from homology"/>
<dbReference type="Pfam" id="PF03972">
    <property type="entry name" value="MmgE_PrpD_N"/>
    <property type="match status" value="1"/>
</dbReference>
<keyword evidence="5" id="KW-1185">Reference proteome</keyword>
<reference evidence="4 5" key="1">
    <citation type="journal article" date="2022" name="Microbiol. Resour. Announc.">
        <title>Complete Genome Sequence of Mesorhizobium ciceri Strain R30, a Rhizobium Used as a Commercial Inoculant for Chickpea in Argentina.</title>
        <authorList>
            <person name="Foresto E."/>
            <person name="Revale S."/>
            <person name="Primo E."/>
            <person name="Nievas F."/>
            <person name="Carezzano E."/>
            <person name="Puente M."/>
            <person name="Alzari P."/>
            <person name="Mart M."/>
            <person name="Ben-Assaya M."/>
            <person name="Mornico D."/>
            <person name="Santoro M."/>
            <person name="Mart F."/>
            <person name="Giordano W."/>
            <person name="Bogino P."/>
        </authorList>
    </citation>
    <scope>NUCLEOTIDE SEQUENCE [LARGE SCALE GENOMIC DNA]</scope>
    <source>
        <strain evidence="4 5">R30</strain>
    </source>
</reference>
<dbReference type="InterPro" id="IPR005656">
    <property type="entry name" value="MmgE_PrpD"/>
</dbReference>
<sequence>MIGDIVQPSAAGLSRRLAAFVHRSRWEDIPEPVRAHAMKAVFNGFGTALGGSADQAVLRLTKSLAPFSSGETATVIGQAQRQDLLTAAFLNAAAINVFDFDDTHAGTIIHPTAPVLPVVLALAEMRSVSGAKLLHAFALGVEVACRIGNAVSPGHYDRGWHITSTCGIFGAAVAAAKLLDLTEDEILWSLGNASAQASGLVETLGFMAKSTGVGNAARGGLISALMAQCGVEGPPQPLEGPRGFLKVCSDQPKPERIEDGLGAEWEIMRNMFKPYPCGVVLNPVIDACLAARDTPNFSTGQIAGVVVRGAPLLKARADRPEVTTGREAQVSAQHAVAVSLLRGHAGAEDFSDAAVNDPQVKALRAKVRPVEVDAGASVESAHVSIRYTDGSSVAVSEGVATGSLSRPMSDAALQEKFAALARYGCPKLAVRSLADRLWTLADQKNVGDLMMLARPEEAYP</sequence>
<dbReference type="EMBL" id="CP088147">
    <property type="protein sequence ID" value="UTU51635.1"/>
    <property type="molecule type" value="Genomic_DNA"/>
</dbReference>
<protein>
    <submittedName>
        <fullName evidence="4">MmgE/PrpD family protein</fullName>
    </submittedName>
</protein>
<dbReference type="InterPro" id="IPR036148">
    <property type="entry name" value="MmgE/PrpD_sf"/>
</dbReference>
<evidence type="ECO:0000256" key="1">
    <source>
        <dbReference type="ARBA" id="ARBA00006174"/>
    </source>
</evidence>
<dbReference type="Pfam" id="PF19305">
    <property type="entry name" value="MmgE_PrpD_C"/>
    <property type="match status" value="1"/>
</dbReference>
<gene>
    <name evidence="4" type="ORF">LRP29_29935</name>
</gene>
<comment type="similarity">
    <text evidence="1">Belongs to the PrpD family.</text>
</comment>
<dbReference type="PANTHER" id="PTHR16943">
    <property type="entry name" value="2-METHYLCITRATE DEHYDRATASE-RELATED"/>
    <property type="match status" value="1"/>
</dbReference>
<dbReference type="Gene3D" id="1.10.4100.10">
    <property type="entry name" value="2-methylcitrate dehydratase PrpD"/>
    <property type="match status" value="1"/>
</dbReference>
<feature type="domain" description="MmgE/PrpD N-terminal" evidence="2">
    <location>
        <begin position="15"/>
        <end position="255"/>
    </location>
</feature>
<dbReference type="Gene3D" id="3.30.1330.120">
    <property type="entry name" value="2-methylcitrate dehydratase PrpD"/>
    <property type="match status" value="1"/>
</dbReference>
<dbReference type="RefSeq" id="WP_024505168.1">
    <property type="nucleotide sequence ID" value="NZ_CP088147.1"/>
</dbReference>
<accession>A0AB38TAT6</accession>
<dbReference type="InterPro" id="IPR045336">
    <property type="entry name" value="MmgE_PrpD_N"/>
</dbReference>
<evidence type="ECO:0000259" key="2">
    <source>
        <dbReference type="Pfam" id="PF03972"/>
    </source>
</evidence>
<evidence type="ECO:0000259" key="3">
    <source>
        <dbReference type="Pfam" id="PF19305"/>
    </source>
</evidence>
<dbReference type="Proteomes" id="UP001060070">
    <property type="component" value="Chromosome"/>
</dbReference>
<dbReference type="InterPro" id="IPR045337">
    <property type="entry name" value="MmgE_PrpD_C"/>
</dbReference>
<organism evidence="4 5">
    <name type="scientific">Mesorhizobium ciceri</name>
    <dbReference type="NCBI Taxonomy" id="39645"/>
    <lineage>
        <taxon>Bacteria</taxon>
        <taxon>Pseudomonadati</taxon>
        <taxon>Pseudomonadota</taxon>
        <taxon>Alphaproteobacteria</taxon>
        <taxon>Hyphomicrobiales</taxon>
        <taxon>Phyllobacteriaceae</taxon>
        <taxon>Mesorhizobium</taxon>
    </lineage>
</organism>
<evidence type="ECO:0000313" key="5">
    <source>
        <dbReference type="Proteomes" id="UP001060070"/>
    </source>
</evidence>
<dbReference type="InterPro" id="IPR042188">
    <property type="entry name" value="MmgE/PrpD_sf_2"/>
</dbReference>
<dbReference type="SUPFAM" id="SSF103378">
    <property type="entry name" value="2-methylcitrate dehydratase PrpD"/>
    <property type="match status" value="1"/>
</dbReference>
<dbReference type="PANTHER" id="PTHR16943:SF8">
    <property type="entry name" value="2-METHYLCITRATE DEHYDRATASE"/>
    <property type="match status" value="1"/>
</dbReference>
<dbReference type="AlphaFoldDB" id="A0AB38TAT6"/>